<dbReference type="CDD" id="cd00037">
    <property type="entry name" value="CLECT"/>
    <property type="match status" value="1"/>
</dbReference>
<keyword evidence="2" id="KW-0964">Secreted</keyword>
<keyword evidence="4" id="KW-0430">Lectin</keyword>
<dbReference type="PROSITE" id="PS00615">
    <property type="entry name" value="C_TYPE_LECTIN_1"/>
    <property type="match status" value="1"/>
</dbReference>
<evidence type="ECO:0000313" key="6">
    <source>
        <dbReference type="EMBL" id="EKC38117.1"/>
    </source>
</evidence>
<dbReference type="Pfam" id="PF00059">
    <property type="entry name" value="Lectin_C"/>
    <property type="match status" value="1"/>
</dbReference>
<dbReference type="PANTHER" id="PTHR22799">
    <property type="entry name" value="TETRANECTIN-RELATED"/>
    <property type="match status" value="1"/>
</dbReference>
<dbReference type="InterPro" id="IPR051663">
    <property type="entry name" value="CLec_Tetranectin-domain"/>
</dbReference>
<accession>K1QMT6</accession>
<comment type="subcellular location">
    <subcellularLocation>
        <location evidence="1">Secreted</location>
    </subcellularLocation>
</comment>
<dbReference type="InterPro" id="IPR001304">
    <property type="entry name" value="C-type_lectin-like"/>
</dbReference>
<dbReference type="SMART" id="SM00034">
    <property type="entry name" value="CLECT"/>
    <property type="match status" value="1"/>
</dbReference>
<evidence type="ECO:0000256" key="1">
    <source>
        <dbReference type="ARBA" id="ARBA00004613"/>
    </source>
</evidence>
<dbReference type="InterPro" id="IPR016187">
    <property type="entry name" value="CTDL_fold"/>
</dbReference>
<dbReference type="PANTHER" id="PTHR22799:SF1">
    <property type="entry name" value="C-TYPE LECTIN DOMAIN FAMILY 11 MEMBER A"/>
    <property type="match status" value="1"/>
</dbReference>
<evidence type="ECO:0000256" key="3">
    <source>
        <dbReference type="ARBA" id="ARBA00022729"/>
    </source>
</evidence>
<dbReference type="AlphaFoldDB" id="K1QMT6"/>
<dbReference type="HOGENOM" id="CLU_1410086_0_0_1"/>
<evidence type="ECO:0000256" key="5">
    <source>
        <dbReference type="ARBA" id="ARBA00023157"/>
    </source>
</evidence>
<dbReference type="EMBL" id="JH817503">
    <property type="protein sequence ID" value="EKC38117.1"/>
    <property type="molecule type" value="Genomic_DNA"/>
</dbReference>
<dbReference type="InParanoid" id="K1QMT6"/>
<dbReference type="Gene3D" id="3.10.100.10">
    <property type="entry name" value="Mannose-Binding Protein A, subunit A"/>
    <property type="match status" value="1"/>
</dbReference>
<keyword evidence="5" id="KW-1015">Disulfide bond</keyword>
<dbReference type="GO" id="GO:0008083">
    <property type="term" value="F:growth factor activity"/>
    <property type="evidence" value="ECO:0007669"/>
    <property type="project" value="TreeGrafter"/>
</dbReference>
<keyword evidence="3" id="KW-0732">Signal</keyword>
<organism evidence="6">
    <name type="scientific">Magallana gigas</name>
    <name type="common">Pacific oyster</name>
    <name type="synonym">Crassostrea gigas</name>
    <dbReference type="NCBI Taxonomy" id="29159"/>
    <lineage>
        <taxon>Eukaryota</taxon>
        <taxon>Metazoa</taxon>
        <taxon>Spiralia</taxon>
        <taxon>Lophotrochozoa</taxon>
        <taxon>Mollusca</taxon>
        <taxon>Bivalvia</taxon>
        <taxon>Autobranchia</taxon>
        <taxon>Pteriomorphia</taxon>
        <taxon>Ostreida</taxon>
        <taxon>Ostreoidea</taxon>
        <taxon>Ostreidae</taxon>
        <taxon>Magallana</taxon>
    </lineage>
</organism>
<name>K1QMT6_MAGGI</name>
<gene>
    <name evidence="6" type="ORF">CGI_10022709</name>
</gene>
<dbReference type="GO" id="GO:0030246">
    <property type="term" value="F:carbohydrate binding"/>
    <property type="evidence" value="ECO:0007669"/>
    <property type="project" value="UniProtKB-KW"/>
</dbReference>
<sequence>MKTSKANEEGYMAGLYLIQVTILICLIACVDGQALYEDICVNKIVNEMHQFYDREMQLQTQVNKLKDQLGSCTCRAACLALETVHTKGMLFCIKLTETQKHHMRVLKTKCQSFGGHLLEIETQSEQIWLKGKVSFLAERWWIGAALDTVKNVWIWDYSGTAMSFTNWHPVEPNGEGREQCALMWDADLWQDYPCTDLFYIICERN</sequence>
<dbReference type="InterPro" id="IPR018378">
    <property type="entry name" value="C-type_lectin_CS"/>
</dbReference>
<reference evidence="6" key="1">
    <citation type="journal article" date="2012" name="Nature">
        <title>The oyster genome reveals stress adaptation and complexity of shell formation.</title>
        <authorList>
            <person name="Zhang G."/>
            <person name="Fang X."/>
            <person name="Guo X."/>
            <person name="Li L."/>
            <person name="Luo R."/>
            <person name="Xu F."/>
            <person name="Yang P."/>
            <person name="Zhang L."/>
            <person name="Wang X."/>
            <person name="Qi H."/>
            <person name="Xiong Z."/>
            <person name="Que H."/>
            <person name="Xie Y."/>
            <person name="Holland P.W."/>
            <person name="Paps J."/>
            <person name="Zhu Y."/>
            <person name="Wu F."/>
            <person name="Chen Y."/>
            <person name="Wang J."/>
            <person name="Peng C."/>
            <person name="Meng J."/>
            <person name="Yang L."/>
            <person name="Liu J."/>
            <person name="Wen B."/>
            <person name="Zhang N."/>
            <person name="Huang Z."/>
            <person name="Zhu Q."/>
            <person name="Feng Y."/>
            <person name="Mount A."/>
            <person name="Hedgecock D."/>
            <person name="Xu Z."/>
            <person name="Liu Y."/>
            <person name="Domazet-Loso T."/>
            <person name="Du Y."/>
            <person name="Sun X."/>
            <person name="Zhang S."/>
            <person name="Liu B."/>
            <person name="Cheng P."/>
            <person name="Jiang X."/>
            <person name="Li J."/>
            <person name="Fan D."/>
            <person name="Wang W."/>
            <person name="Fu W."/>
            <person name="Wang T."/>
            <person name="Wang B."/>
            <person name="Zhang J."/>
            <person name="Peng Z."/>
            <person name="Li Y."/>
            <person name="Li N."/>
            <person name="Wang J."/>
            <person name="Chen M."/>
            <person name="He Y."/>
            <person name="Tan F."/>
            <person name="Song X."/>
            <person name="Zheng Q."/>
            <person name="Huang R."/>
            <person name="Yang H."/>
            <person name="Du X."/>
            <person name="Chen L."/>
            <person name="Yang M."/>
            <person name="Gaffney P.M."/>
            <person name="Wang S."/>
            <person name="Luo L."/>
            <person name="She Z."/>
            <person name="Ming Y."/>
            <person name="Huang W."/>
            <person name="Zhang S."/>
            <person name="Huang B."/>
            <person name="Zhang Y."/>
            <person name="Qu T."/>
            <person name="Ni P."/>
            <person name="Miao G."/>
            <person name="Wang J."/>
            <person name="Wang Q."/>
            <person name="Steinberg C.E."/>
            <person name="Wang H."/>
            <person name="Li N."/>
            <person name="Qian L."/>
            <person name="Zhang G."/>
            <person name="Li Y."/>
            <person name="Yang H."/>
            <person name="Liu X."/>
            <person name="Wang J."/>
            <person name="Yin Y."/>
            <person name="Wang J."/>
        </authorList>
    </citation>
    <scope>NUCLEOTIDE SEQUENCE [LARGE SCALE GENOMIC DNA]</scope>
    <source>
        <strain evidence="6">05x7-T-G4-1.051#20</strain>
    </source>
</reference>
<dbReference type="PROSITE" id="PS50041">
    <property type="entry name" value="C_TYPE_LECTIN_2"/>
    <property type="match status" value="1"/>
</dbReference>
<dbReference type="SUPFAM" id="SSF56436">
    <property type="entry name" value="C-type lectin-like"/>
    <property type="match status" value="1"/>
</dbReference>
<evidence type="ECO:0000256" key="2">
    <source>
        <dbReference type="ARBA" id="ARBA00022525"/>
    </source>
</evidence>
<dbReference type="GO" id="GO:0005615">
    <property type="term" value="C:extracellular space"/>
    <property type="evidence" value="ECO:0007669"/>
    <property type="project" value="TreeGrafter"/>
</dbReference>
<proteinExistence type="predicted"/>
<evidence type="ECO:0000256" key="4">
    <source>
        <dbReference type="ARBA" id="ARBA00022734"/>
    </source>
</evidence>
<protein>
    <submittedName>
        <fullName evidence="6">Collectin-12</fullName>
    </submittedName>
</protein>
<dbReference type="InterPro" id="IPR016186">
    <property type="entry name" value="C-type_lectin-like/link_sf"/>
</dbReference>